<dbReference type="RefSeq" id="WP_130427417.1">
    <property type="nucleotide sequence ID" value="NZ_CP035949.1"/>
</dbReference>
<dbReference type="InterPro" id="IPR034151">
    <property type="entry name" value="TOPRIM_DnaG_bac"/>
</dbReference>
<evidence type="ECO:0000256" key="9">
    <source>
        <dbReference type="ARBA" id="ARBA00022842"/>
    </source>
</evidence>
<dbReference type="PANTHER" id="PTHR30313">
    <property type="entry name" value="DNA PRIMASE"/>
    <property type="match status" value="1"/>
</dbReference>
<dbReference type="Gene3D" id="3.90.980.10">
    <property type="entry name" value="DNA primase, catalytic core, N-terminal domain"/>
    <property type="match status" value="1"/>
</dbReference>
<dbReference type="GO" id="GO:0005737">
    <property type="term" value="C:cytoplasm"/>
    <property type="evidence" value="ECO:0007669"/>
    <property type="project" value="TreeGrafter"/>
</dbReference>
<dbReference type="EMBL" id="CP035949">
    <property type="protein sequence ID" value="QBF23721.1"/>
    <property type="molecule type" value="Genomic_DNA"/>
</dbReference>
<dbReference type="SMART" id="SM00493">
    <property type="entry name" value="TOPRIM"/>
    <property type="match status" value="1"/>
</dbReference>
<comment type="similarity">
    <text evidence="12 13">Belongs to the DnaG primase family.</text>
</comment>
<dbReference type="InterPro" id="IPR013264">
    <property type="entry name" value="DNAG_N"/>
</dbReference>
<dbReference type="InterPro" id="IPR002694">
    <property type="entry name" value="Znf_CHC2"/>
</dbReference>
<keyword evidence="3 12" id="KW-0808">Transferase</keyword>
<dbReference type="Proteomes" id="UP000289726">
    <property type="component" value="Chromosome"/>
</dbReference>
<keyword evidence="6 12" id="KW-0479">Metal-binding</keyword>
<dbReference type="InterPro" id="IPR037068">
    <property type="entry name" value="DNA_primase_core_N_sf"/>
</dbReference>
<protein>
    <recommendedName>
        <fullName evidence="12 13">DNA primase</fullName>
        <ecNumber evidence="12">2.7.7.101</ecNumber>
    </recommendedName>
</protein>
<dbReference type="Pfam" id="PF13155">
    <property type="entry name" value="Toprim_2"/>
    <property type="match status" value="1"/>
</dbReference>
<feature type="zinc finger region" description="CHC2-type" evidence="12 14">
    <location>
        <begin position="38"/>
        <end position="62"/>
    </location>
</feature>
<keyword evidence="4 12" id="KW-0548">Nucleotidyltransferase</keyword>
<evidence type="ECO:0000256" key="4">
    <source>
        <dbReference type="ARBA" id="ARBA00022695"/>
    </source>
</evidence>
<dbReference type="GO" id="GO:0006269">
    <property type="term" value="P:DNA replication, synthesis of primer"/>
    <property type="evidence" value="ECO:0007669"/>
    <property type="project" value="UniProtKB-UniRule"/>
</dbReference>
<dbReference type="Gene3D" id="3.90.580.10">
    <property type="entry name" value="Zinc finger, CHC2-type domain"/>
    <property type="match status" value="1"/>
</dbReference>
<dbReference type="AlphaFoldDB" id="A0A4P6MDD2"/>
<dbReference type="HAMAP" id="MF_00974">
    <property type="entry name" value="DNA_primase_DnaG"/>
    <property type="match status" value="1"/>
</dbReference>
<keyword evidence="8 12" id="KW-0862">Zinc</keyword>
<keyword evidence="5 12" id="KW-0235">DNA replication</keyword>
<dbReference type="Gene3D" id="3.40.1360.10">
    <property type="match status" value="1"/>
</dbReference>
<evidence type="ECO:0000256" key="1">
    <source>
        <dbReference type="ARBA" id="ARBA00022478"/>
    </source>
</evidence>
<dbReference type="GO" id="GO:0003899">
    <property type="term" value="F:DNA-directed RNA polymerase activity"/>
    <property type="evidence" value="ECO:0007669"/>
    <property type="project" value="UniProtKB-UniRule"/>
</dbReference>
<comment type="subunit">
    <text evidence="12">Monomer. Interacts with DnaB.</text>
</comment>
<evidence type="ECO:0000259" key="16">
    <source>
        <dbReference type="PROSITE" id="PS50880"/>
    </source>
</evidence>
<dbReference type="InterPro" id="IPR030846">
    <property type="entry name" value="DnaG_bac"/>
</dbReference>
<evidence type="ECO:0000256" key="14">
    <source>
        <dbReference type="PIRSR" id="PIRSR002811-1"/>
    </source>
</evidence>
<evidence type="ECO:0000256" key="5">
    <source>
        <dbReference type="ARBA" id="ARBA00022705"/>
    </source>
</evidence>
<dbReference type="SUPFAM" id="SSF57783">
    <property type="entry name" value="Zinc beta-ribbon"/>
    <property type="match status" value="1"/>
</dbReference>
<keyword evidence="10 12" id="KW-0238">DNA-binding</keyword>
<dbReference type="InterPro" id="IPR006171">
    <property type="entry name" value="TOPRIM_dom"/>
</dbReference>
<keyword evidence="1 12" id="KW-0240">DNA-directed RNA polymerase</keyword>
<evidence type="ECO:0000256" key="15">
    <source>
        <dbReference type="SAM" id="Coils"/>
    </source>
</evidence>
<dbReference type="PROSITE" id="PS50880">
    <property type="entry name" value="TOPRIM"/>
    <property type="match status" value="1"/>
</dbReference>
<evidence type="ECO:0000256" key="11">
    <source>
        <dbReference type="ARBA" id="ARBA00023163"/>
    </source>
</evidence>
<dbReference type="EC" id="2.7.7.101" evidence="12"/>
<comment type="function">
    <text evidence="12 13">RNA polymerase that catalyzes the synthesis of short RNA molecules used as primers for DNA polymerase during DNA replication.</text>
</comment>
<name>A0A4P6MDD2_9MOLU</name>
<dbReference type="Pfam" id="PF08275">
    <property type="entry name" value="DNAG_N"/>
    <property type="match status" value="1"/>
</dbReference>
<dbReference type="GO" id="GO:1990077">
    <property type="term" value="C:primosome complex"/>
    <property type="evidence" value="ECO:0007669"/>
    <property type="project" value="UniProtKB-KW"/>
</dbReference>
<dbReference type="GO" id="GO:0000428">
    <property type="term" value="C:DNA-directed RNA polymerase complex"/>
    <property type="evidence" value="ECO:0007669"/>
    <property type="project" value="UniProtKB-KW"/>
</dbReference>
<dbReference type="CDD" id="cd03364">
    <property type="entry name" value="TOPRIM_DnaG_primases"/>
    <property type="match status" value="1"/>
</dbReference>
<gene>
    <name evidence="12 17" type="primary">dnaG</name>
    <name evidence="17" type="ORF">EXT02_00600</name>
</gene>
<evidence type="ECO:0000313" key="18">
    <source>
        <dbReference type="Proteomes" id="UP000289726"/>
    </source>
</evidence>
<evidence type="ECO:0000313" key="17">
    <source>
        <dbReference type="EMBL" id="QBF23721.1"/>
    </source>
</evidence>
<dbReference type="PANTHER" id="PTHR30313:SF2">
    <property type="entry name" value="DNA PRIMASE"/>
    <property type="match status" value="1"/>
</dbReference>
<dbReference type="Pfam" id="PF01807">
    <property type="entry name" value="Zn_ribbon_DnaG"/>
    <property type="match status" value="1"/>
</dbReference>
<dbReference type="GO" id="GO:0003677">
    <property type="term" value="F:DNA binding"/>
    <property type="evidence" value="ECO:0007669"/>
    <property type="project" value="UniProtKB-KW"/>
</dbReference>
<dbReference type="SMART" id="SM00400">
    <property type="entry name" value="ZnF_CHCC"/>
    <property type="match status" value="1"/>
</dbReference>
<dbReference type="InterPro" id="IPR006295">
    <property type="entry name" value="DNA_primase_DnaG"/>
</dbReference>
<keyword evidence="7 12" id="KW-0863">Zinc-finger</keyword>
<proteinExistence type="inferred from homology"/>
<keyword evidence="15" id="KW-0175">Coiled coil</keyword>
<dbReference type="GO" id="GO:0008270">
    <property type="term" value="F:zinc ion binding"/>
    <property type="evidence" value="ECO:0007669"/>
    <property type="project" value="UniProtKB-UniRule"/>
</dbReference>
<evidence type="ECO:0000256" key="6">
    <source>
        <dbReference type="ARBA" id="ARBA00022723"/>
    </source>
</evidence>
<keyword evidence="9" id="KW-0460">Magnesium</keyword>
<keyword evidence="18" id="KW-1185">Reference proteome</keyword>
<keyword evidence="11 12" id="KW-0804">Transcription</keyword>
<reference evidence="17 18" key="1">
    <citation type="submission" date="2019-02" db="EMBL/GenBank/DDBJ databases">
        <title>Draft Genome Sequence of Maize Bushy Stunt-like Phytoplasma group 16SrI-B (Aster yellows) in South Africa.</title>
        <authorList>
            <person name="Coetzee B."/>
            <person name="Douglas-Smit N."/>
            <person name="Maree H.J."/>
            <person name="Burger J.T."/>
            <person name="Kruger K."/>
            <person name="Pietersen G."/>
        </authorList>
    </citation>
    <scope>NUCLEOTIDE SEQUENCE [LARGE SCALE GENOMIC DNA]</scope>
    <source>
        <strain evidence="17 18">De Villa</strain>
    </source>
</reference>
<comment type="cofactor">
    <cofactor evidence="12 13 14">
        <name>Zn(2+)</name>
        <dbReference type="ChEBI" id="CHEBI:29105"/>
    </cofactor>
    <text evidence="12 13 14">Binds 1 zinc ion per monomer.</text>
</comment>
<accession>A0A4P6MDD2</accession>
<sequence>MQDNKQLIDQINEKMPILDLVQEFVQLKKSGKNYMGLCPFHDEKTPSFSVSPERNIGVCMSCKKGGNPVFFYKSIKNIPLNQAIFELATRLGIVTSLPQQSTHQYQKFYNIMQEAADFYSHQLKHNKQVLNYLEKRGFDNDIIKHFKLGYAPKASHLSRYLMEGTKFDPDDLKKLSLINQDEKTGNFYDFFKNRLIFPITNKSGQIVAFSSRSLDDQMPKYLNSPETIIFKKGETLYQYYEAQAEIRKKQTVILHEGFFDVMASFKAQFKNVVATMGTNLTLDHAKLLKKLTDKIIIAYDGDKAGKTATLEIGTFLQKNHFKVQIVDFPNNLDPDEYIKTEGPEKYQHLITDNLKDFLALKVDLICQQMDSYNQAKTKKELQELFQSSSFEIKMLYQEYLQKTYQLTVNLNSQVSINKAPKPPYIAHTKQQLNVTKFDIKIEIIIELLLNAAFFKTQNPKTFATIKKTPGFDDLQCSCLLNYIKNYYKKNPKQTCIPWEEIKNTTFKENIDDLLTSIEKHHFFKMEKRPLLQDKEGKIFNNYIKELEIRDKIEHKQQKINELNDKLLPIDNTEKNKLQKKKDKLKKERRQLQQQLGELVNDIFC</sequence>
<evidence type="ECO:0000256" key="8">
    <source>
        <dbReference type="ARBA" id="ARBA00022833"/>
    </source>
</evidence>
<dbReference type="NCBIfam" id="TIGR01391">
    <property type="entry name" value="dnaG"/>
    <property type="match status" value="1"/>
</dbReference>
<evidence type="ECO:0000256" key="12">
    <source>
        <dbReference type="HAMAP-Rule" id="MF_00974"/>
    </source>
</evidence>
<feature type="coiled-coil region" evidence="15">
    <location>
        <begin position="545"/>
        <end position="601"/>
    </location>
</feature>
<evidence type="ECO:0000256" key="7">
    <source>
        <dbReference type="ARBA" id="ARBA00022771"/>
    </source>
</evidence>
<comment type="catalytic activity">
    <reaction evidence="12">
        <text>ssDNA + n NTP = ssDNA/pppN(pN)n-1 hybrid + (n-1) diphosphate.</text>
        <dbReference type="EC" id="2.7.7.101"/>
    </reaction>
</comment>
<organism evidence="17 18">
    <name type="scientific">'Catharanthus roseus' aster yellows phytoplasma</name>
    <dbReference type="NCBI Taxonomy" id="1193712"/>
    <lineage>
        <taxon>Bacteria</taxon>
        <taxon>Bacillati</taxon>
        <taxon>Mycoplasmatota</taxon>
        <taxon>Mollicutes</taxon>
        <taxon>Acholeplasmatales</taxon>
        <taxon>Acholeplasmataceae</taxon>
        <taxon>Candidatus Phytoplasma</taxon>
        <taxon>16SrI (Aster yellows group)</taxon>
    </lineage>
</organism>
<dbReference type="PIRSF" id="PIRSF002811">
    <property type="entry name" value="DnaG"/>
    <property type="match status" value="1"/>
</dbReference>
<dbReference type="InterPro" id="IPR036977">
    <property type="entry name" value="DNA_primase_Znf_CHC2"/>
</dbReference>
<dbReference type="SUPFAM" id="SSF56731">
    <property type="entry name" value="DNA primase core"/>
    <property type="match status" value="1"/>
</dbReference>
<keyword evidence="2 12" id="KW-0639">Primosome</keyword>
<dbReference type="InterPro" id="IPR050219">
    <property type="entry name" value="DnaG_primase"/>
</dbReference>
<evidence type="ECO:0000256" key="3">
    <source>
        <dbReference type="ARBA" id="ARBA00022679"/>
    </source>
</evidence>
<evidence type="ECO:0000256" key="10">
    <source>
        <dbReference type="ARBA" id="ARBA00023125"/>
    </source>
</evidence>
<evidence type="ECO:0000256" key="2">
    <source>
        <dbReference type="ARBA" id="ARBA00022515"/>
    </source>
</evidence>
<evidence type="ECO:0000256" key="13">
    <source>
        <dbReference type="PIRNR" id="PIRNR002811"/>
    </source>
</evidence>
<comment type="domain">
    <text evidence="12">Contains an N-terminal zinc-binding domain, a central core domain that contains the primase activity, and a C-terminal DnaB-binding domain.</text>
</comment>
<feature type="domain" description="Toprim" evidence="16">
    <location>
        <begin position="250"/>
        <end position="331"/>
    </location>
</feature>